<feature type="transmembrane region" description="Helical" evidence="8">
    <location>
        <begin position="161"/>
        <end position="182"/>
    </location>
</feature>
<dbReference type="GO" id="GO:0055085">
    <property type="term" value="P:transmembrane transport"/>
    <property type="evidence" value="ECO:0007669"/>
    <property type="project" value="InterPro"/>
</dbReference>
<keyword evidence="10" id="KW-1185">Reference proteome</keyword>
<keyword evidence="4" id="KW-1003">Cell membrane</keyword>
<dbReference type="Proteomes" id="UP000070035">
    <property type="component" value="Unassembled WGS sequence"/>
</dbReference>
<feature type="transmembrane region" description="Helical" evidence="8">
    <location>
        <begin position="96"/>
        <end position="120"/>
    </location>
</feature>
<evidence type="ECO:0000256" key="5">
    <source>
        <dbReference type="ARBA" id="ARBA00022692"/>
    </source>
</evidence>
<dbReference type="PANTHER" id="PTHR36838">
    <property type="entry name" value="AUXIN EFFLUX CARRIER FAMILY PROTEIN"/>
    <property type="match status" value="1"/>
</dbReference>
<evidence type="ECO:0000256" key="1">
    <source>
        <dbReference type="ARBA" id="ARBA00004651"/>
    </source>
</evidence>
<feature type="transmembrane region" description="Helical" evidence="8">
    <location>
        <begin position="63"/>
        <end position="84"/>
    </location>
</feature>
<organism evidence="9 10">
    <name type="scientific">candidate division MSBL1 archaeon SCGC-AAA261F17</name>
    <dbReference type="NCBI Taxonomy" id="1698274"/>
    <lineage>
        <taxon>Archaea</taxon>
        <taxon>Methanobacteriati</taxon>
        <taxon>Methanobacteriota</taxon>
        <taxon>candidate division MSBL1</taxon>
    </lineage>
</organism>
<keyword evidence="3" id="KW-0813">Transport</keyword>
<feature type="transmembrane region" description="Helical" evidence="8">
    <location>
        <begin position="221"/>
        <end position="243"/>
    </location>
</feature>
<evidence type="ECO:0000313" key="10">
    <source>
        <dbReference type="Proteomes" id="UP000070035"/>
    </source>
</evidence>
<dbReference type="Gene3D" id="1.20.1530.20">
    <property type="match status" value="1"/>
</dbReference>
<evidence type="ECO:0000256" key="8">
    <source>
        <dbReference type="SAM" id="Phobius"/>
    </source>
</evidence>
<comment type="caution">
    <text evidence="9">The sequence shown here is derived from an EMBL/GenBank/DDBJ whole genome shotgun (WGS) entry which is preliminary data.</text>
</comment>
<gene>
    <name evidence="9" type="ORF">AKJ44_01980</name>
</gene>
<evidence type="ECO:0008006" key="11">
    <source>
        <dbReference type="Google" id="ProtNLM"/>
    </source>
</evidence>
<dbReference type="GO" id="GO:0005886">
    <property type="term" value="C:plasma membrane"/>
    <property type="evidence" value="ECO:0007669"/>
    <property type="project" value="UniProtKB-SubCell"/>
</dbReference>
<evidence type="ECO:0000256" key="2">
    <source>
        <dbReference type="ARBA" id="ARBA00010145"/>
    </source>
</evidence>
<keyword evidence="7 8" id="KW-0472">Membrane</keyword>
<feature type="transmembrane region" description="Helical" evidence="8">
    <location>
        <begin position="189"/>
        <end position="209"/>
    </location>
</feature>
<evidence type="ECO:0000256" key="6">
    <source>
        <dbReference type="ARBA" id="ARBA00022989"/>
    </source>
</evidence>
<dbReference type="Pfam" id="PF03547">
    <property type="entry name" value="Mem_trans"/>
    <property type="match status" value="1"/>
</dbReference>
<accession>A0A133V619</accession>
<dbReference type="EMBL" id="LHXY01000023">
    <property type="protein sequence ID" value="KXB01889.1"/>
    <property type="molecule type" value="Genomic_DNA"/>
</dbReference>
<dbReference type="InterPro" id="IPR004776">
    <property type="entry name" value="Mem_transp_PIN-like"/>
</dbReference>
<proteinExistence type="inferred from homology"/>
<dbReference type="InterPro" id="IPR038770">
    <property type="entry name" value="Na+/solute_symporter_sf"/>
</dbReference>
<comment type="subcellular location">
    <subcellularLocation>
        <location evidence="1">Cell membrane</location>
        <topology evidence="1">Multi-pass membrane protein</topology>
    </subcellularLocation>
</comment>
<evidence type="ECO:0000256" key="7">
    <source>
        <dbReference type="ARBA" id="ARBA00023136"/>
    </source>
</evidence>
<feature type="transmembrane region" description="Helical" evidence="8">
    <location>
        <begin position="132"/>
        <end position="149"/>
    </location>
</feature>
<keyword evidence="6 8" id="KW-1133">Transmembrane helix</keyword>
<protein>
    <recommendedName>
        <fullName evidence="11">Transporter</fullName>
    </recommendedName>
</protein>
<sequence>MGLGTTAALSAIFTHVARADKEKSIAVFLNASFMNYTFLGLAVVYVIGGALPSVTAVDALGMASIYAVTMGVVHLTVGVALAASSSSEKKPSLRSITLSILTFPAAFALIVALLFVGFNVTWPMELQSWVDMFANPAVFLMLLAAGYHMPVVDPRKYLPTISLVGFIRLLVCPLVTYGAITLAGVGQTVATTALILAAMPPAVFNIILAEKFDLDLELYSATIFYLTLISLFISVPLIVHFFMGVSLI</sequence>
<comment type="similarity">
    <text evidence="2">Belongs to the auxin efflux carrier (TC 2.A.69) family.</text>
</comment>
<evidence type="ECO:0000256" key="4">
    <source>
        <dbReference type="ARBA" id="ARBA00022475"/>
    </source>
</evidence>
<keyword evidence="5 8" id="KW-0812">Transmembrane</keyword>
<feature type="transmembrane region" description="Helical" evidence="8">
    <location>
        <begin position="29"/>
        <end position="51"/>
    </location>
</feature>
<dbReference type="PANTHER" id="PTHR36838:SF1">
    <property type="entry name" value="SLR1864 PROTEIN"/>
    <property type="match status" value="1"/>
</dbReference>
<evidence type="ECO:0000256" key="3">
    <source>
        <dbReference type="ARBA" id="ARBA00022448"/>
    </source>
</evidence>
<reference evidence="9 10" key="1">
    <citation type="journal article" date="2016" name="Sci. Rep.">
        <title>Metabolic traits of an uncultured archaeal lineage -MSBL1- from brine pools of the Red Sea.</title>
        <authorList>
            <person name="Mwirichia R."/>
            <person name="Alam I."/>
            <person name="Rashid M."/>
            <person name="Vinu M."/>
            <person name="Ba-Alawi W."/>
            <person name="Anthony Kamau A."/>
            <person name="Kamanda Ngugi D."/>
            <person name="Goker M."/>
            <person name="Klenk H.P."/>
            <person name="Bajic V."/>
            <person name="Stingl U."/>
        </authorList>
    </citation>
    <scope>NUCLEOTIDE SEQUENCE [LARGE SCALE GENOMIC DNA]</scope>
    <source>
        <strain evidence="9">SCGC-AAA261F17</strain>
    </source>
</reference>
<name>A0A133V619_9EURY</name>
<evidence type="ECO:0000313" key="9">
    <source>
        <dbReference type="EMBL" id="KXB01889.1"/>
    </source>
</evidence>
<dbReference type="AlphaFoldDB" id="A0A133V619"/>